<protein>
    <submittedName>
        <fullName evidence="3">Uncharacterized protein</fullName>
    </submittedName>
</protein>
<gene>
    <name evidence="3" type="ORF">ROJ8625_03306</name>
</gene>
<dbReference type="OrthoDB" id="8548819at2"/>
<evidence type="ECO:0000313" key="3">
    <source>
        <dbReference type="EMBL" id="SLN64950.1"/>
    </source>
</evidence>
<feature type="compositionally biased region" description="Basic and acidic residues" evidence="1">
    <location>
        <begin position="289"/>
        <end position="298"/>
    </location>
</feature>
<dbReference type="RefSeq" id="WP_085792991.1">
    <property type="nucleotide sequence ID" value="NZ_FWFK01000006.1"/>
</dbReference>
<sequence>MKRISLALLGPLVTFLMLPLAAPAQTGAIPFEDAVARANLVFVGEVASIEYREPQDAPEGTDLPFTFVTYTVDRVLRGAWEDARITLRFAGGYSPSSGRVSLNPLAPMFRVGNRDLLLVRGNGAAFCPLVGCGQGRFRIAEGAVYSSLGLAVRIGSDGRTRHGPDALGDAEVAMDVPAAPERRLRELRAQLDASDLTEAERDRMGAMLRVLSRPQTIGVARRGARPSPPAAPPVSEAAFLRRVQTLADAAPAAPAAERTLSADAPFRVSLPAATEARQPPSRPSGPVVQRERTREQVLLERNGGNPVLEVTP</sequence>
<evidence type="ECO:0000313" key="4">
    <source>
        <dbReference type="Proteomes" id="UP000193570"/>
    </source>
</evidence>
<accession>A0A1X6ZY14</accession>
<keyword evidence="4" id="KW-1185">Reference proteome</keyword>
<organism evidence="3 4">
    <name type="scientific">Roseivivax jejudonensis</name>
    <dbReference type="NCBI Taxonomy" id="1529041"/>
    <lineage>
        <taxon>Bacteria</taxon>
        <taxon>Pseudomonadati</taxon>
        <taxon>Pseudomonadota</taxon>
        <taxon>Alphaproteobacteria</taxon>
        <taxon>Rhodobacterales</taxon>
        <taxon>Roseobacteraceae</taxon>
        <taxon>Roseivivax</taxon>
    </lineage>
</organism>
<keyword evidence="2" id="KW-0732">Signal</keyword>
<evidence type="ECO:0000256" key="1">
    <source>
        <dbReference type="SAM" id="MobiDB-lite"/>
    </source>
</evidence>
<feature type="signal peptide" evidence="2">
    <location>
        <begin position="1"/>
        <end position="24"/>
    </location>
</feature>
<evidence type="ECO:0000256" key="2">
    <source>
        <dbReference type="SAM" id="SignalP"/>
    </source>
</evidence>
<dbReference type="EMBL" id="FWFK01000006">
    <property type="protein sequence ID" value="SLN64950.1"/>
    <property type="molecule type" value="Genomic_DNA"/>
</dbReference>
<feature type="chain" id="PRO_5013367223" evidence="2">
    <location>
        <begin position="25"/>
        <end position="312"/>
    </location>
</feature>
<dbReference type="Proteomes" id="UP000193570">
    <property type="component" value="Unassembled WGS sequence"/>
</dbReference>
<dbReference type="AlphaFoldDB" id="A0A1X6ZY14"/>
<reference evidence="3 4" key="1">
    <citation type="submission" date="2017-03" db="EMBL/GenBank/DDBJ databases">
        <authorList>
            <person name="Afonso C.L."/>
            <person name="Miller P.J."/>
            <person name="Scott M.A."/>
            <person name="Spackman E."/>
            <person name="Goraichik I."/>
            <person name="Dimitrov K.M."/>
            <person name="Suarez D.L."/>
            <person name="Swayne D.E."/>
        </authorList>
    </citation>
    <scope>NUCLEOTIDE SEQUENCE [LARGE SCALE GENOMIC DNA]</scope>
    <source>
        <strain evidence="3 4">CECT 8625</strain>
    </source>
</reference>
<proteinExistence type="predicted"/>
<feature type="region of interest" description="Disordered" evidence="1">
    <location>
        <begin position="271"/>
        <end position="312"/>
    </location>
</feature>
<name>A0A1X6ZY14_9RHOB</name>